<dbReference type="Pfam" id="PF00899">
    <property type="entry name" value="ThiF"/>
    <property type="match status" value="1"/>
</dbReference>
<dbReference type="InterPro" id="IPR001557">
    <property type="entry name" value="L-lactate/malate_DH"/>
</dbReference>
<dbReference type="eggNOG" id="COG1179">
    <property type="taxonomic scope" value="Bacteria"/>
</dbReference>
<evidence type="ECO:0000259" key="1">
    <source>
        <dbReference type="Pfam" id="PF00899"/>
    </source>
</evidence>
<dbReference type="GO" id="GO:0061503">
    <property type="term" value="F:tRNA threonylcarbamoyladenosine dehydratase"/>
    <property type="evidence" value="ECO:0007669"/>
    <property type="project" value="TreeGrafter"/>
</dbReference>
<dbReference type="STRING" id="633147.Olsu_0787"/>
<dbReference type="Gene3D" id="3.40.50.720">
    <property type="entry name" value="NAD(P)-binding Rossmann-like Domain"/>
    <property type="match status" value="1"/>
</dbReference>
<dbReference type="KEGG" id="ols:Olsu_0787"/>
<dbReference type="GO" id="GO:0016616">
    <property type="term" value="F:oxidoreductase activity, acting on the CH-OH group of donors, NAD or NADP as acceptor"/>
    <property type="evidence" value="ECO:0007669"/>
    <property type="project" value="InterPro"/>
</dbReference>
<dbReference type="PRINTS" id="PR00086">
    <property type="entry name" value="LLDHDRGNASE"/>
</dbReference>
<dbReference type="OrthoDB" id="9804286at2"/>
<dbReference type="PANTHER" id="PTHR43267:SF1">
    <property type="entry name" value="TRNA THREONYLCARBAMOYLADENOSINE DEHYDRATASE"/>
    <property type="match status" value="1"/>
</dbReference>
<protein>
    <submittedName>
        <fullName evidence="2">UBA/THIF-type NAD/FAD binding protein</fullName>
    </submittedName>
</protein>
<dbReference type="SUPFAM" id="SSF69572">
    <property type="entry name" value="Activating enzymes of the ubiquitin-like proteins"/>
    <property type="match status" value="1"/>
</dbReference>
<dbReference type="PANTHER" id="PTHR43267">
    <property type="entry name" value="TRNA THREONYLCARBAMOYLADENOSINE DEHYDRATASE"/>
    <property type="match status" value="1"/>
</dbReference>
<sequence>MDYKAEGACDGIWSDGTQNHAQGDTEETALDRLRLVMGTEALARVQAARVMVLGLGGVGSSCAEALARGGVGELVLVDRDVVAPSNINRQAVAYNSTIGQPKTEVMARIVSDINPSCHLTLHQRFLSKENLAETLSALPRPDYVVDAIDTVSQKLIIAQWCQDEGIREVASMGGANKLDPTRLRFSRIEKTTNDPLARIIRKECRKRGIHGLEVLCSDESPCEPEGKAAALGDGGFVREGASILGTMSYMPPIMGQMIAGRVICGLAGLEARR</sequence>
<dbReference type="AlphaFoldDB" id="E1QZT6"/>
<dbReference type="GO" id="GO:0061504">
    <property type="term" value="P:cyclic threonylcarbamoyladenosine biosynthetic process"/>
    <property type="evidence" value="ECO:0007669"/>
    <property type="project" value="TreeGrafter"/>
</dbReference>
<evidence type="ECO:0000313" key="3">
    <source>
        <dbReference type="Proteomes" id="UP000000333"/>
    </source>
</evidence>
<dbReference type="InterPro" id="IPR045886">
    <property type="entry name" value="ThiF/MoeB/HesA"/>
</dbReference>
<dbReference type="RefSeq" id="WP_013251652.1">
    <property type="nucleotide sequence ID" value="NC_014363.1"/>
</dbReference>
<dbReference type="Proteomes" id="UP000000333">
    <property type="component" value="Chromosome"/>
</dbReference>
<dbReference type="EMBL" id="CP002106">
    <property type="protein sequence ID" value="ADK67900.1"/>
    <property type="molecule type" value="Genomic_DNA"/>
</dbReference>
<gene>
    <name evidence="2" type="ordered locus">Olsu_0787</name>
</gene>
<dbReference type="GO" id="GO:0019752">
    <property type="term" value="P:carboxylic acid metabolic process"/>
    <property type="evidence" value="ECO:0007669"/>
    <property type="project" value="InterPro"/>
</dbReference>
<name>E1QZT6_OLSUV</name>
<keyword evidence="3" id="KW-1185">Reference proteome</keyword>
<dbReference type="GO" id="GO:0008641">
    <property type="term" value="F:ubiquitin-like modifier activating enzyme activity"/>
    <property type="evidence" value="ECO:0007669"/>
    <property type="project" value="InterPro"/>
</dbReference>
<dbReference type="InterPro" id="IPR000594">
    <property type="entry name" value="ThiF_NAD_FAD-bd"/>
</dbReference>
<dbReference type="CDD" id="cd00755">
    <property type="entry name" value="YgdL_like"/>
    <property type="match status" value="1"/>
</dbReference>
<reference evidence="2 3" key="1">
    <citation type="journal article" date="2010" name="Stand. Genomic Sci.">
        <title>Complete genome sequence of Olsenella uli type strain (VPI D76D-27C).</title>
        <authorList>
            <person name="Goker M."/>
            <person name="Held B."/>
            <person name="Lucas S."/>
            <person name="Nolan M."/>
            <person name="Yasawong M."/>
            <person name="Glavina Del Rio T."/>
            <person name="Tice H."/>
            <person name="Cheng J.F."/>
            <person name="Bruce D."/>
            <person name="Detter J.C."/>
            <person name="Tapia R."/>
            <person name="Han C."/>
            <person name="Goodwin L."/>
            <person name="Pitluck S."/>
            <person name="Liolios K."/>
            <person name="Ivanova N."/>
            <person name="Mavromatis K."/>
            <person name="Mikhailova N."/>
            <person name="Pati A."/>
            <person name="Chen A."/>
            <person name="Palaniappan K."/>
            <person name="Land M."/>
            <person name="Hauser L."/>
            <person name="Chang Y.J."/>
            <person name="Jeffries C.D."/>
            <person name="Rohde M."/>
            <person name="Sikorski J."/>
            <person name="Pukall R."/>
            <person name="Woyke T."/>
            <person name="Bristow J."/>
            <person name="Eisen J.A."/>
            <person name="Markowitz V."/>
            <person name="Hugenholtz P."/>
            <person name="Kyrpides N.C."/>
            <person name="Klenk H.P."/>
            <person name="Lapidus A."/>
        </authorList>
    </citation>
    <scope>NUCLEOTIDE SEQUENCE [LARGE SCALE GENOMIC DNA]</scope>
    <source>
        <strain evidence="3">ATCC 49627 / DSM 7084 / CIP 109912 / JCM 12494 / NCIMB 702895 / VPI D76D-27C</strain>
    </source>
</reference>
<proteinExistence type="predicted"/>
<dbReference type="GeneID" id="78512209"/>
<evidence type="ECO:0000313" key="2">
    <source>
        <dbReference type="EMBL" id="ADK67900.1"/>
    </source>
</evidence>
<dbReference type="InterPro" id="IPR035985">
    <property type="entry name" value="Ubiquitin-activating_enz"/>
</dbReference>
<dbReference type="HOGENOM" id="CLU_013325_4_1_11"/>
<organism evidence="2 3">
    <name type="scientific">Olsenella uli (strain ATCC 49627 / DSM 7084 / CCUG 31166 / CIP 109912 / JCM 12494 / LMG 11480 / NCIMB 702895 / VPI D76D-27C)</name>
    <name type="common">Lactobacillus uli</name>
    <dbReference type="NCBI Taxonomy" id="633147"/>
    <lineage>
        <taxon>Bacteria</taxon>
        <taxon>Bacillati</taxon>
        <taxon>Actinomycetota</taxon>
        <taxon>Coriobacteriia</taxon>
        <taxon>Coriobacteriales</taxon>
        <taxon>Atopobiaceae</taxon>
        <taxon>Olsenella</taxon>
    </lineage>
</organism>
<accession>E1QZT6</accession>
<feature type="domain" description="THIF-type NAD/FAD binding fold" evidence="1">
    <location>
        <begin position="35"/>
        <end position="174"/>
    </location>
</feature>